<accession>C7QGF6</accession>
<evidence type="ECO:0000313" key="6">
    <source>
        <dbReference type="Proteomes" id="UP000000851"/>
    </source>
</evidence>
<dbReference type="Proteomes" id="UP000000851">
    <property type="component" value="Chromosome"/>
</dbReference>
<dbReference type="GO" id="GO:0003700">
    <property type="term" value="F:DNA-binding transcription factor activity"/>
    <property type="evidence" value="ECO:0007669"/>
    <property type="project" value="InterPro"/>
</dbReference>
<dbReference type="InterPro" id="IPR036388">
    <property type="entry name" value="WH-like_DNA-bd_sf"/>
</dbReference>
<dbReference type="STRING" id="479433.Caci_4137"/>
<evidence type="ECO:0000256" key="1">
    <source>
        <dbReference type="ARBA" id="ARBA00023015"/>
    </source>
</evidence>
<dbReference type="PANTHER" id="PTHR43132:SF6">
    <property type="entry name" value="HTH-TYPE TRANSCRIPTIONAL REPRESSOR CZRA"/>
    <property type="match status" value="1"/>
</dbReference>
<evidence type="ECO:0000256" key="2">
    <source>
        <dbReference type="ARBA" id="ARBA00023125"/>
    </source>
</evidence>
<dbReference type="InterPro" id="IPR001845">
    <property type="entry name" value="HTH_ArsR_DNA-bd_dom"/>
</dbReference>
<dbReference type="Pfam" id="PF12840">
    <property type="entry name" value="HTH_20"/>
    <property type="match status" value="1"/>
</dbReference>
<dbReference type="RefSeq" id="WP_015792730.1">
    <property type="nucleotide sequence ID" value="NC_013131.1"/>
</dbReference>
<dbReference type="InterPro" id="IPR011991">
    <property type="entry name" value="ArsR-like_HTH"/>
</dbReference>
<evidence type="ECO:0000256" key="3">
    <source>
        <dbReference type="ARBA" id="ARBA00023163"/>
    </source>
</evidence>
<dbReference type="InParanoid" id="C7QGF6"/>
<evidence type="ECO:0000259" key="4">
    <source>
        <dbReference type="SMART" id="SM00418"/>
    </source>
</evidence>
<sequence length="326" mass="35702">MTLLRLSPRALSRSRFALSPMAETLGAMRLLANPCLDPWMAAWHERHAPAFRARVGADRFTAGLARLLTTSGWLPDFVTLPPPGGMRTTMAKELEVARRFSDAEIRAQLELSEQHAEVPHGLDWLAGTDFAARCAQLMSVVWRDHVLPDWPRRRALLEREVTYRAGLVAVHGWSKALGSMNRRSEWVDDDAIRFSNRPLADRVVGAEGMLFVPVSLSRGTWLCEAPPAAFALVYPARGVAVESAGPAPDRAGALERLIGAVRARILLELSRPATTTELATLLEISLGTTGGHIAILRDAGLIEGTRVGRRVVYRRTDDGDRLAGAP</sequence>
<dbReference type="CDD" id="cd00090">
    <property type="entry name" value="HTH_ARSR"/>
    <property type="match status" value="1"/>
</dbReference>
<dbReference type="InterPro" id="IPR036390">
    <property type="entry name" value="WH_DNA-bd_sf"/>
</dbReference>
<dbReference type="InterPro" id="IPR051011">
    <property type="entry name" value="Metal_resp_trans_reg"/>
</dbReference>
<organism evidence="5 6">
    <name type="scientific">Catenulispora acidiphila (strain DSM 44928 / JCM 14897 / NBRC 102108 / NRRL B-24433 / ID139908)</name>
    <dbReference type="NCBI Taxonomy" id="479433"/>
    <lineage>
        <taxon>Bacteria</taxon>
        <taxon>Bacillati</taxon>
        <taxon>Actinomycetota</taxon>
        <taxon>Actinomycetes</taxon>
        <taxon>Catenulisporales</taxon>
        <taxon>Catenulisporaceae</taxon>
        <taxon>Catenulispora</taxon>
    </lineage>
</organism>
<name>C7QGF6_CATAD</name>
<dbReference type="PANTHER" id="PTHR43132">
    <property type="entry name" value="ARSENICAL RESISTANCE OPERON REPRESSOR ARSR-RELATED"/>
    <property type="match status" value="1"/>
</dbReference>
<dbReference type="SMART" id="SM00418">
    <property type="entry name" value="HTH_ARSR"/>
    <property type="match status" value="1"/>
</dbReference>
<dbReference type="eggNOG" id="COG0640">
    <property type="taxonomic scope" value="Bacteria"/>
</dbReference>
<dbReference type="KEGG" id="cai:Caci_4137"/>
<evidence type="ECO:0000313" key="5">
    <source>
        <dbReference type="EMBL" id="ACU73001.1"/>
    </source>
</evidence>
<reference evidence="5 6" key="1">
    <citation type="journal article" date="2009" name="Stand. Genomic Sci.">
        <title>Complete genome sequence of Catenulispora acidiphila type strain (ID 139908).</title>
        <authorList>
            <person name="Copeland A."/>
            <person name="Lapidus A."/>
            <person name="Glavina Del Rio T."/>
            <person name="Nolan M."/>
            <person name="Lucas S."/>
            <person name="Chen F."/>
            <person name="Tice H."/>
            <person name="Cheng J.F."/>
            <person name="Bruce D."/>
            <person name="Goodwin L."/>
            <person name="Pitluck S."/>
            <person name="Mikhailova N."/>
            <person name="Pati A."/>
            <person name="Ivanova N."/>
            <person name="Mavromatis K."/>
            <person name="Chen A."/>
            <person name="Palaniappan K."/>
            <person name="Chain P."/>
            <person name="Land M."/>
            <person name="Hauser L."/>
            <person name="Chang Y.J."/>
            <person name="Jeffries C.D."/>
            <person name="Chertkov O."/>
            <person name="Brettin T."/>
            <person name="Detter J.C."/>
            <person name="Han C."/>
            <person name="Ali Z."/>
            <person name="Tindall B.J."/>
            <person name="Goker M."/>
            <person name="Bristow J."/>
            <person name="Eisen J.A."/>
            <person name="Markowitz V."/>
            <person name="Hugenholtz P."/>
            <person name="Kyrpides N.C."/>
            <person name="Klenk H.P."/>
        </authorList>
    </citation>
    <scope>NUCLEOTIDE SEQUENCE [LARGE SCALE GENOMIC DNA]</scope>
    <source>
        <strain evidence="6">DSM 44928 / JCM 14897 / NBRC 102108 / NRRL B-24433 / ID139908</strain>
    </source>
</reference>
<dbReference type="Gene3D" id="1.10.10.10">
    <property type="entry name" value="Winged helix-like DNA-binding domain superfamily/Winged helix DNA-binding domain"/>
    <property type="match status" value="1"/>
</dbReference>
<keyword evidence="1" id="KW-0805">Transcription regulation</keyword>
<dbReference type="HOGENOM" id="CLU_063235_0_1_11"/>
<gene>
    <name evidence="5" type="ordered locus">Caci_4137</name>
</gene>
<dbReference type="SUPFAM" id="SSF46785">
    <property type="entry name" value="Winged helix' DNA-binding domain"/>
    <property type="match status" value="1"/>
</dbReference>
<proteinExistence type="predicted"/>
<protein>
    <submittedName>
        <fullName evidence="5">Transcriptional regulator, ArsR family</fullName>
    </submittedName>
</protein>
<dbReference type="GO" id="GO:0003677">
    <property type="term" value="F:DNA binding"/>
    <property type="evidence" value="ECO:0007669"/>
    <property type="project" value="UniProtKB-KW"/>
</dbReference>
<keyword evidence="2" id="KW-0238">DNA-binding</keyword>
<keyword evidence="3" id="KW-0804">Transcription</keyword>
<keyword evidence="6" id="KW-1185">Reference proteome</keyword>
<dbReference type="OrthoDB" id="3460651at2"/>
<feature type="domain" description="HTH arsR-type" evidence="4">
    <location>
        <begin position="252"/>
        <end position="325"/>
    </location>
</feature>
<dbReference type="EMBL" id="CP001700">
    <property type="protein sequence ID" value="ACU73001.1"/>
    <property type="molecule type" value="Genomic_DNA"/>
</dbReference>
<dbReference type="AlphaFoldDB" id="C7QGF6"/>